<gene>
    <name evidence="2" type="ORF">G0M27_23340</name>
</gene>
<evidence type="ECO:0000256" key="1">
    <source>
        <dbReference type="SAM" id="MobiDB-lite"/>
    </source>
</evidence>
<reference evidence="2" key="2">
    <citation type="submission" date="2019-08" db="EMBL/GenBank/DDBJ databases">
        <authorList>
            <consortium name="NCBI Pathogen Detection Project"/>
        </authorList>
    </citation>
    <scope>NUCLEOTIDE SEQUENCE</scope>
    <source>
        <strain evidence="2">La98</strain>
    </source>
</reference>
<proteinExistence type="predicted"/>
<feature type="non-terminal residue" evidence="2">
    <location>
        <position position="1"/>
    </location>
</feature>
<dbReference type="EMBL" id="DAANKX010000060">
    <property type="protein sequence ID" value="HAD0309446.1"/>
    <property type="molecule type" value="Genomic_DNA"/>
</dbReference>
<name>A0A708APF7_SALTM</name>
<feature type="region of interest" description="Disordered" evidence="1">
    <location>
        <begin position="69"/>
        <end position="100"/>
    </location>
</feature>
<keyword evidence="2" id="KW-0540">Nuclease</keyword>
<organism evidence="2">
    <name type="scientific">Salmonella typhimurium</name>
    <dbReference type="NCBI Taxonomy" id="90371"/>
    <lineage>
        <taxon>Bacteria</taxon>
        <taxon>Pseudomonadati</taxon>
        <taxon>Pseudomonadota</taxon>
        <taxon>Gammaproteobacteria</taxon>
        <taxon>Enterobacterales</taxon>
        <taxon>Enterobacteriaceae</taxon>
        <taxon>Salmonella</taxon>
    </lineage>
</organism>
<dbReference type="AlphaFoldDB" id="A0A708APF7"/>
<protein>
    <submittedName>
        <fullName evidence="2">Replication endonuclease</fullName>
    </submittedName>
</protein>
<comment type="caution">
    <text evidence="2">The sequence shown here is derived from an EMBL/GenBank/DDBJ whole genome shotgun (WGS) entry which is preliminary data.</text>
</comment>
<reference evidence="2" key="1">
    <citation type="journal article" date="2018" name="Genome Biol.">
        <title>SKESA: strategic k-mer extension for scrupulous assemblies.</title>
        <authorList>
            <person name="Souvorov A."/>
            <person name="Agarwala R."/>
            <person name="Lipman D.J."/>
        </authorList>
    </citation>
    <scope>NUCLEOTIDE SEQUENCE</scope>
    <source>
        <strain evidence="2">La98</strain>
    </source>
</reference>
<sequence length="161" mass="17866">PKVPVVEPLTLKSGIAAPRSPVNNCGKLTGGDTSLQAPTPSEHAAAVLNLVDDGVIEWNDPEVVRALRGALKHGRRTQNRQQRNGSPLKPYEMAPSARLTRSERMQITRIRVDLAQKGIRPQRWELEVLARGATVSYEGQNFAFTDSHDWSGFAEHFDLFE</sequence>
<dbReference type="GO" id="GO:0004519">
    <property type="term" value="F:endonuclease activity"/>
    <property type="evidence" value="ECO:0007669"/>
    <property type="project" value="UniProtKB-KW"/>
</dbReference>
<keyword evidence="2" id="KW-0378">Hydrolase</keyword>
<evidence type="ECO:0000313" key="2">
    <source>
        <dbReference type="EMBL" id="HAD0309446.1"/>
    </source>
</evidence>
<keyword evidence="2" id="KW-0255">Endonuclease</keyword>
<accession>A0A708APF7</accession>